<organism evidence="2 3">
    <name type="scientific">Sorghum bicolor</name>
    <name type="common">Sorghum</name>
    <name type="synonym">Sorghum vulgare</name>
    <dbReference type="NCBI Taxonomy" id="4558"/>
    <lineage>
        <taxon>Eukaryota</taxon>
        <taxon>Viridiplantae</taxon>
        <taxon>Streptophyta</taxon>
        <taxon>Embryophyta</taxon>
        <taxon>Tracheophyta</taxon>
        <taxon>Spermatophyta</taxon>
        <taxon>Magnoliopsida</taxon>
        <taxon>Liliopsida</taxon>
        <taxon>Poales</taxon>
        <taxon>Poaceae</taxon>
        <taxon>PACMAD clade</taxon>
        <taxon>Panicoideae</taxon>
        <taxon>Andropogonodae</taxon>
        <taxon>Andropogoneae</taxon>
        <taxon>Sorghinae</taxon>
        <taxon>Sorghum</taxon>
    </lineage>
</organism>
<dbReference type="EMBL" id="CM000765">
    <property type="protein sequence ID" value="KXG27255.1"/>
    <property type="molecule type" value="Genomic_DNA"/>
</dbReference>
<protein>
    <submittedName>
        <fullName evidence="2">Uncharacterized protein</fullName>
    </submittedName>
</protein>
<evidence type="ECO:0000313" key="2">
    <source>
        <dbReference type="EMBL" id="KXG27255.1"/>
    </source>
</evidence>
<reference evidence="3" key="2">
    <citation type="journal article" date="2018" name="Plant J.">
        <title>The Sorghum bicolor reference genome: improved assembly, gene annotations, a transcriptome atlas, and signatures of genome organization.</title>
        <authorList>
            <person name="McCormick R.F."/>
            <person name="Truong S.K."/>
            <person name="Sreedasyam A."/>
            <person name="Jenkins J."/>
            <person name="Shu S."/>
            <person name="Sims D."/>
            <person name="Kennedy M."/>
            <person name="Amirebrahimi M."/>
            <person name="Weers B.D."/>
            <person name="McKinley B."/>
            <person name="Mattison A."/>
            <person name="Morishige D.T."/>
            <person name="Grimwood J."/>
            <person name="Schmutz J."/>
            <person name="Mullet J.E."/>
        </authorList>
    </citation>
    <scope>NUCLEOTIDE SEQUENCE [LARGE SCALE GENOMIC DNA]</scope>
    <source>
        <strain evidence="3">cv. BTx623</strain>
    </source>
</reference>
<dbReference type="Proteomes" id="UP000000768">
    <property type="component" value="Chromosome 6"/>
</dbReference>
<feature type="region of interest" description="Disordered" evidence="1">
    <location>
        <begin position="73"/>
        <end position="136"/>
    </location>
</feature>
<evidence type="ECO:0000256" key="1">
    <source>
        <dbReference type="SAM" id="MobiDB-lite"/>
    </source>
</evidence>
<reference evidence="2 3" key="1">
    <citation type="journal article" date="2009" name="Nature">
        <title>The Sorghum bicolor genome and the diversification of grasses.</title>
        <authorList>
            <person name="Paterson A.H."/>
            <person name="Bowers J.E."/>
            <person name="Bruggmann R."/>
            <person name="Dubchak I."/>
            <person name="Grimwood J."/>
            <person name="Gundlach H."/>
            <person name="Haberer G."/>
            <person name="Hellsten U."/>
            <person name="Mitros T."/>
            <person name="Poliakov A."/>
            <person name="Schmutz J."/>
            <person name="Spannagl M."/>
            <person name="Tang H."/>
            <person name="Wang X."/>
            <person name="Wicker T."/>
            <person name="Bharti A.K."/>
            <person name="Chapman J."/>
            <person name="Feltus F.A."/>
            <person name="Gowik U."/>
            <person name="Grigoriev I.V."/>
            <person name="Lyons E."/>
            <person name="Maher C.A."/>
            <person name="Martis M."/>
            <person name="Narechania A."/>
            <person name="Otillar R.P."/>
            <person name="Penning B.W."/>
            <person name="Salamov A.A."/>
            <person name="Wang Y."/>
            <person name="Zhang L."/>
            <person name="Carpita N.C."/>
            <person name="Freeling M."/>
            <person name="Gingle A.R."/>
            <person name="Hash C.T."/>
            <person name="Keller B."/>
            <person name="Klein P."/>
            <person name="Kresovich S."/>
            <person name="McCann M.C."/>
            <person name="Ming R."/>
            <person name="Peterson D.G."/>
            <person name="Mehboob-ur-Rahman"/>
            <person name="Ware D."/>
            <person name="Westhoff P."/>
            <person name="Mayer K.F."/>
            <person name="Messing J."/>
            <person name="Rokhsar D.S."/>
        </authorList>
    </citation>
    <scope>NUCLEOTIDE SEQUENCE [LARGE SCALE GENOMIC DNA]</scope>
    <source>
        <strain evidence="3">cv. BTx623</strain>
    </source>
</reference>
<dbReference type="AlphaFoldDB" id="A0A1B6PNL1"/>
<keyword evidence="3" id="KW-1185">Reference proteome</keyword>
<dbReference type="Gramene" id="KXG27255">
    <property type="protein sequence ID" value="KXG27255"/>
    <property type="gene ID" value="SORBI_3006G240600"/>
</dbReference>
<accession>A0A1B6PNL1</accession>
<dbReference type="InParanoid" id="A0A1B6PNL1"/>
<evidence type="ECO:0000313" key="3">
    <source>
        <dbReference type="Proteomes" id="UP000000768"/>
    </source>
</evidence>
<name>A0A1B6PNL1_SORBI</name>
<proteinExistence type="predicted"/>
<sequence>MRACDDGGEAKWFRPGKGGLMIVHLLGKEETHYYVRPATTLCQHGRPPPPKKKPRARLPSACKLTAPIIIRGRGRGRWKAAPPPSRPARTQGRRTPRTTGVETNEQGRHAGRQLSRSFPWRLPFQPASAATLRASA</sequence>
<gene>
    <name evidence="2" type="ORF">SORBI_3006G240600</name>
</gene>